<dbReference type="AlphaFoldDB" id="B9N4I4"/>
<keyword evidence="3" id="KW-1185">Reference proteome</keyword>
<keyword evidence="1" id="KW-0472">Membrane</keyword>
<accession>B9N4I4</accession>
<dbReference type="eggNOG" id="KOG0840">
    <property type="taxonomic scope" value="Eukaryota"/>
</dbReference>
<evidence type="ECO:0000256" key="1">
    <source>
        <dbReference type="SAM" id="Phobius"/>
    </source>
</evidence>
<organism evidence="2 3">
    <name type="scientific">Populus trichocarpa</name>
    <name type="common">Western balsam poplar</name>
    <name type="synonym">Populus balsamifera subsp. trichocarpa</name>
    <dbReference type="NCBI Taxonomy" id="3694"/>
    <lineage>
        <taxon>Eukaryota</taxon>
        <taxon>Viridiplantae</taxon>
        <taxon>Streptophyta</taxon>
        <taxon>Embryophyta</taxon>
        <taxon>Tracheophyta</taxon>
        <taxon>Spermatophyta</taxon>
        <taxon>Magnoliopsida</taxon>
        <taxon>eudicotyledons</taxon>
        <taxon>Gunneridae</taxon>
        <taxon>Pentapetalae</taxon>
        <taxon>rosids</taxon>
        <taxon>fabids</taxon>
        <taxon>Malpighiales</taxon>
        <taxon>Salicaceae</taxon>
        <taxon>Saliceae</taxon>
        <taxon>Populus</taxon>
    </lineage>
</organism>
<dbReference type="InterPro" id="IPR023562">
    <property type="entry name" value="ClpP/TepA"/>
</dbReference>
<dbReference type="Pfam" id="PF00574">
    <property type="entry name" value="CLP_protease"/>
    <property type="match status" value="1"/>
</dbReference>
<dbReference type="PANTHER" id="PTHR10381:SF6">
    <property type="entry name" value="ATP-DEPENDENT CLP PROTEASE PROTEOLYTIC SUBUNIT-RELATED PROTEIN 3, CHLOROPLASTIC"/>
    <property type="match status" value="1"/>
</dbReference>
<dbReference type="InterPro" id="IPR029045">
    <property type="entry name" value="ClpP/crotonase-like_dom_sf"/>
</dbReference>
<gene>
    <name evidence="2" type="ORF">POPTR_005G025600</name>
</gene>
<reference evidence="2 3" key="1">
    <citation type="journal article" date="2006" name="Science">
        <title>The genome of black cottonwood, Populus trichocarpa (Torr. &amp; Gray).</title>
        <authorList>
            <person name="Tuskan G.A."/>
            <person name="Difazio S."/>
            <person name="Jansson S."/>
            <person name="Bohlmann J."/>
            <person name="Grigoriev I."/>
            <person name="Hellsten U."/>
            <person name="Putnam N."/>
            <person name="Ralph S."/>
            <person name="Rombauts S."/>
            <person name="Salamov A."/>
            <person name="Schein J."/>
            <person name="Sterck L."/>
            <person name="Aerts A."/>
            <person name="Bhalerao R.R."/>
            <person name="Bhalerao R.P."/>
            <person name="Blaudez D."/>
            <person name="Boerjan W."/>
            <person name="Brun A."/>
            <person name="Brunner A."/>
            <person name="Busov V."/>
            <person name="Campbell M."/>
            <person name="Carlson J."/>
            <person name="Chalot M."/>
            <person name="Chapman J."/>
            <person name="Chen G.L."/>
            <person name="Cooper D."/>
            <person name="Coutinho P.M."/>
            <person name="Couturier J."/>
            <person name="Covert S."/>
            <person name="Cronk Q."/>
            <person name="Cunningham R."/>
            <person name="Davis J."/>
            <person name="Degroeve S."/>
            <person name="Dejardin A."/>
            <person name="Depamphilis C."/>
            <person name="Detter J."/>
            <person name="Dirks B."/>
            <person name="Dubchak I."/>
            <person name="Duplessis S."/>
            <person name="Ehlting J."/>
            <person name="Ellis B."/>
            <person name="Gendler K."/>
            <person name="Goodstein D."/>
            <person name="Gribskov M."/>
            <person name="Grimwood J."/>
            <person name="Groover A."/>
            <person name="Gunter L."/>
            <person name="Hamberger B."/>
            <person name="Heinze B."/>
            <person name="Helariutta Y."/>
            <person name="Henrissat B."/>
            <person name="Holligan D."/>
            <person name="Holt R."/>
            <person name="Huang W."/>
            <person name="Islam-Faridi N."/>
            <person name="Jones S."/>
            <person name="Jones-Rhoades M."/>
            <person name="Jorgensen R."/>
            <person name="Joshi C."/>
            <person name="Kangasjarvi J."/>
            <person name="Karlsson J."/>
            <person name="Kelleher C."/>
            <person name="Kirkpatrick R."/>
            <person name="Kirst M."/>
            <person name="Kohler A."/>
            <person name="Kalluri U."/>
            <person name="Larimer F."/>
            <person name="Leebens-Mack J."/>
            <person name="Leple J.C."/>
            <person name="Locascio P."/>
            <person name="Lou Y."/>
            <person name="Lucas S."/>
            <person name="Martin F."/>
            <person name="Montanini B."/>
            <person name="Napoli C."/>
            <person name="Nelson D.R."/>
            <person name="Nelson C."/>
            <person name="Nieminen K."/>
            <person name="Nilsson O."/>
            <person name="Pereda V."/>
            <person name="Peter G."/>
            <person name="Philippe R."/>
            <person name="Pilate G."/>
            <person name="Poliakov A."/>
            <person name="Razumovskaya J."/>
            <person name="Richardson P."/>
            <person name="Rinaldi C."/>
            <person name="Ritland K."/>
            <person name="Rouze P."/>
            <person name="Ryaboy D."/>
            <person name="Schmutz J."/>
            <person name="Schrader J."/>
            <person name="Segerman B."/>
            <person name="Shin H."/>
            <person name="Siddiqui A."/>
            <person name="Sterky F."/>
            <person name="Terry A."/>
            <person name="Tsai C.J."/>
            <person name="Uberbacher E."/>
            <person name="Unneberg P."/>
            <person name="Vahala J."/>
            <person name="Wall K."/>
            <person name="Wessler S."/>
            <person name="Yang G."/>
            <person name="Yin T."/>
            <person name="Douglas C."/>
            <person name="Marra M."/>
            <person name="Sandberg G."/>
            <person name="Van de Peer Y."/>
            <person name="Rokhsar D."/>
        </authorList>
    </citation>
    <scope>NUCLEOTIDE SEQUENCE [LARGE SCALE GENOMIC DNA]</scope>
    <source>
        <strain evidence="3">cv. Nisqually</strain>
    </source>
</reference>
<feature type="transmembrane region" description="Helical" evidence="1">
    <location>
        <begin position="20"/>
        <end position="40"/>
    </location>
</feature>
<evidence type="ECO:0008006" key="4">
    <source>
        <dbReference type="Google" id="ProtNLM"/>
    </source>
</evidence>
<sequence>METEGFAIHDSMMQLKNEKHTVAVGAAGAAGGQACLLLAAGTKGKRHMMPHAKAVIQQPRVPSSGLMPASDVLIRAKEILWQGQEKIMADVMPPEDWDKSAGIKVVEPF</sequence>
<proteinExistence type="predicted"/>
<dbReference type="Gene3D" id="3.90.226.10">
    <property type="entry name" value="2-enoyl-CoA Hydratase, Chain A, domain 1"/>
    <property type="match status" value="1"/>
</dbReference>
<keyword evidence="1" id="KW-0812">Transmembrane</keyword>
<dbReference type="HOGENOM" id="CLU_2188489_0_0_1"/>
<protein>
    <recommendedName>
        <fullName evidence="4">ATP-dependent Clp protease proteolytic subunit</fullName>
    </recommendedName>
</protein>
<dbReference type="EMBL" id="CM009294">
    <property type="protein sequence ID" value="PNT34597.1"/>
    <property type="molecule type" value="Genomic_DNA"/>
</dbReference>
<dbReference type="PANTHER" id="PTHR10381">
    <property type="entry name" value="ATP-DEPENDENT CLP PROTEASE PROTEOLYTIC SUBUNIT"/>
    <property type="match status" value="1"/>
</dbReference>
<evidence type="ECO:0000313" key="3">
    <source>
        <dbReference type="Proteomes" id="UP000006729"/>
    </source>
</evidence>
<name>B9N4I4_POPTR</name>
<dbReference type="Proteomes" id="UP000006729">
    <property type="component" value="Chromosome 5"/>
</dbReference>
<keyword evidence="1" id="KW-1133">Transmembrane helix</keyword>
<evidence type="ECO:0000313" key="2">
    <source>
        <dbReference type="EMBL" id="PNT34597.1"/>
    </source>
</evidence>
<dbReference type="SUPFAM" id="SSF52096">
    <property type="entry name" value="ClpP/crotonase"/>
    <property type="match status" value="1"/>
</dbReference>
<dbReference type="STRING" id="3694.B9N4I4"/>
<dbReference type="InParanoid" id="B9N4I4"/>
<dbReference type="MEROPS" id="S14.008"/>